<dbReference type="Gene3D" id="1.10.3720.10">
    <property type="entry name" value="MetI-like"/>
    <property type="match status" value="1"/>
</dbReference>
<feature type="transmembrane region" description="Helical" evidence="7">
    <location>
        <begin position="257"/>
        <end position="278"/>
    </location>
</feature>
<feature type="transmembrane region" description="Helical" evidence="7">
    <location>
        <begin position="130"/>
        <end position="150"/>
    </location>
</feature>
<protein>
    <submittedName>
        <fullName evidence="9">ABC transporter permease</fullName>
    </submittedName>
</protein>
<dbReference type="PANTHER" id="PTHR30151:SF40">
    <property type="entry name" value="TRANSPORT SYSTEM INTEGRAL MEMBRANE PROTEIN"/>
    <property type="match status" value="1"/>
</dbReference>
<dbReference type="InterPro" id="IPR000515">
    <property type="entry name" value="MetI-like"/>
</dbReference>
<evidence type="ECO:0000256" key="4">
    <source>
        <dbReference type="ARBA" id="ARBA00022692"/>
    </source>
</evidence>
<dbReference type="Proteomes" id="UP000612893">
    <property type="component" value="Unassembled WGS sequence"/>
</dbReference>
<keyword evidence="5 7" id="KW-1133">Transmembrane helix</keyword>
<evidence type="ECO:0000256" key="7">
    <source>
        <dbReference type="RuleBase" id="RU363032"/>
    </source>
</evidence>
<accession>A0A934K2Z6</accession>
<comment type="subcellular location">
    <subcellularLocation>
        <location evidence="1 7">Cell membrane</location>
        <topology evidence="1 7">Multi-pass membrane protein</topology>
    </subcellularLocation>
</comment>
<dbReference type="CDD" id="cd06261">
    <property type="entry name" value="TM_PBP2"/>
    <property type="match status" value="1"/>
</dbReference>
<organism evidence="9 10">
    <name type="scientific">Candidatus Nephthysia bennettiae</name>
    <dbReference type="NCBI Taxonomy" id="3127016"/>
    <lineage>
        <taxon>Bacteria</taxon>
        <taxon>Bacillati</taxon>
        <taxon>Candidatus Dormiibacterota</taxon>
        <taxon>Candidatus Dormibacteria</taxon>
        <taxon>Candidatus Dormibacterales</taxon>
        <taxon>Candidatus Dormibacteraceae</taxon>
        <taxon>Candidatus Nephthysia</taxon>
    </lineage>
</organism>
<evidence type="ECO:0000256" key="2">
    <source>
        <dbReference type="ARBA" id="ARBA00022448"/>
    </source>
</evidence>
<evidence type="ECO:0000256" key="6">
    <source>
        <dbReference type="ARBA" id="ARBA00023136"/>
    </source>
</evidence>
<dbReference type="InterPro" id="IPR035906">
    <property type="entry name" value="MetI-like_sf"/>
</dbReference>
<feature type="domain" description="ABC transmembrane type-1" evidence="8">
    <location>
        <begin position="92"/>
        <end position="275"/>
    </location>
</feature>
<dbReference type="SUPFAM" id="SSF161098">
    <property type="entry name" value="MetI-like"/>
    <property type="match status" value="1"/>
</dbReference>
<dbReference type="EMBL" id="JAEKNR010000155">
    <property type="protein sequence ID" value="MBJ7599547.1"/>
    <property type="molecule type" value="Genomic_DNA"/>
</dbReference>
<keyword evidence="4 7" id="KW-0812">Transmembrane</keyword>
<keyword evidence="10" id="KW-1185">Reference proteome</keyword>
<evidence type="ECO:0000256" key="3">
    <source>
        <dbReference type="ARBA" id="ARBA00022475"/>
    </source>
</evidence>
<comment type="caution">
    <text evidence="9">The sequence shown here is derived from an EMBL/GenBank/DDBJ whole genome shotgun (WGS) entry which is preliminary data.</text>
</comment>
<evidence type="ECO:0000256" key="5">
    <source>
        <dbReference type="ARBA" id="ARBA00022989"/>
    </source>
</evidence>
<keyword evidence="6 7" id="KW-0472">Membrane</keyword>
<comment type="similarity">
    <text evidence="7">Belongs to the binding-protein-dependent transport system permease family.</text>
</comment>
<dbReference type="PROSITE" id="PS50928">
    <property type="entry name" value="ABC_TM1"/>
    <property type="match status" value="1"/>
</dbReference>
<feature type="transmembrane region" description="Helical" evidence="7">
    <location>
        <begin position="45"/>
        <end position="63"/>
    </location>
</feature>
<evidence type="ECO:0000313" key="10">
    <source>
        <dbReference type="Proteomes" id="UP000612893"/>
    </source>
</evidence>
<feature type="transmembrane region" description="Helical" evidence="7">
    <location>
        <begin position="198"/>
        <end position="215"/>
    </location>
</feature>
<gene>
    <name evidence="9" type="ORF">JF922_15900</name>
</gene>
<reference evidence="9" key="1">
    <citation type="submission" date="2020-10" db="EMBL/GenBank/DDBJ databases">
        <title>Ca. Dormibacterota MAGs.</title>
        <authorList>
            <person name="Montgomery K."/>
        </authorList>
    </citation>
    <scope>NUCLEOTIDE SEQUENCE [LARGE SCALE GENOMIC DNA]</scope>
    <source>
        <strain evidence="9">SC8812_S17_10</strain>
    </source>
</reference>
<keyword evidence="3" id="KW-1003">Cell membrane</keyword>
<proteinExistence type="inferred from homology"/>
<sequence length="289" mass="30420">MATEPLALPSSYSANELSALDALESRPRPRLGLPLRAWRALWPRLAAVAIALGAWQLVVLSGWRPDYLLPGPFPVLGRLAADLAQPVFYGAVATTLERALWGYALAIVLGAGVGVLVARNPILRSAVGSLITGLQSMPSIAWFPLAILLFGLSEGAIGFVVLLGAAPAIANGLISGIDQVPPLLLRSGRAMGAGRVQLFLHVLLPASLPAFIGGLKQGWAFAWRSLMAGELLVIVSNHPSLGVRLQLARETADAEGLLAAMLVVLIIGMTVEVVFSSVDGTVRRRRGLV</sequence>
<name>A0A934K2Z6_9BACT</name>
<dbReference type="GO" id="GO:0005886">
    <property type="term" value="C:plasma membrane"/>
    <property type="evidence" value="ECO:0007669"/>
    <property type="project" value="UniProtKB-SubCell"/>
</dbReference>
<keyword evidence="2 7" id="KW-0813">Transport</keyword>
<evidence type="ECO:0000259" key="8">
    <source>
        <dbReference type="PROSITE" id="PS50928"/>
    </source>
</evidence>
<evidence type="ECO:0000256" key="1">
    <source>
        <dbReference type="ARBA" id="ARBA00004651"/>
    </source>
</evidence>
<dbReference type="PANTHER" id="PTHR30151">
    <property type="entry name" value="ALKANE SULFONATE ABC TRANSPORTER-RELATED, MEMBRANE SUBUNIT"/>
    <property type="match status" value="1"/>
</dbReference>
<dbReference type="Pfam" id="PF00528">
    <property type="entry name" value="BPD_transp_1"/>
    <property type="match status" value="1"/>
</dbReference>
<feature type="transmembrane region" description="Helical" evidence="7">
    <location>
        <begin position="156"/>
        <end position="177"/>
    </location>
</feature>
<feature type="transmembrane region" description="Helical" evidence="7">
    <location>
        <begin position="100"/>
        <end position="118"/>
    </location>
</feature>
<dbReference type="AlphaFoldDB" id="A0A934K2Z6"/>
<evidence type="ECO:0000313" key="9">
    <source>
        <dbReference type="EMBL" id="MBJ7599547.1"/>
    </source>
</evidence>